<dbReference type="RefSeq" id="XP_028478887.1">
    <property type="nucleotide sequence ID" value="XM_028619915.1"/>
</dbReference>
<dbReference type="Pfam" id="PF09774">
    <property type="entry name" value="MIX23"/>
    <property type="match status" value="1"/>
</dbReference>
<dbReference type="PANTHER" id="PTHR31905">
    <property type="entry name" value="COILED-COIL DOMAIN-CONTAINING PROTEIN 58"/>
    <property type="match status" value="1"/>
</dbReference>
<sequence length="252" mass="27612">MPAPPFGTASAYTDSFPAPPPKALTITAETCFNLTVFREAPPSRPERRYSSAIVNKPKLTHTVFLRLITRISPFTTFPLPHAVVNYALSPDLVRQYRKLDDQVVTRLNRANAQLRDEARTGKHATADGMCAKMWSEVMAGWAHRQTLLTYCEQTVEASLAAKRAPTKGVDDKLAATPPRPAGVQGGAQSRGVGEEQVVADQLASEASVEAIVRRRTLEVFKSRCAFFHPSDVPGKEWWDLAESGRAGQGPEV</sequence>
<evidence type="ECO:0000313" key="3">
    <source>
        <dbReference type="EMBL" id="RSH86102.1"/>
    </source>
</evidence>
<dbReference type="PANTHER" id="PTHR31905:SF2">
    <property type="entry name" value="PROTEIN MIX23"/>
    <property type="match status" value="1"/>
</dbReference>
<evidence type="ECO:0000256" key="1">
    <source>
        <dbReference type="ARBA" id="ARBA00024204"/>
    </source>
</evidence>
<protein>
    <submittedName>
        <fullName evidence="3">Uncharacterized protein</fullName>
    </submittedName>
</protein>
<comment type="caution">
    <text evidence="3">The sequence shown here is derived from an EMBL/GenBank/DDBJ whole genome shotgun (WGS) entry which is preliminary data.</text>
</comment>
<comment type="similarity">
    <text evidence="1">Belongs to the MIX23 family.</text>
</comment>
<reference evidence="3 4" key="1">
    <citation type="submission" date="2018-11" db="EMBL/GenBank/DDBJ databases">
        <title>Genome sequence of Apiotrichum porosum DSM 27194.</title>
        <authorList>
            <person name="Aliyu H."/>
            <person name="Gorte O."/>
            <person name="Ochsenreither K."/>
        </authorList>
    </citation>
    <scope>NUCLEOTIDE SEQUENCE [LARGE SCALE GENOMIC DNA]</scope>
    <source>
        <strain evidence="3 4">DSM 27194</strain>
    </source>
</reference>
<dbReference type="STRING" id="105984.A0A427Y4V5"/>
<dbReference type="GeneID" id="39588867"/>
<evidence type="ECO:0000313" key="4">
    <source>
        <dbReference type="Proteomes" id="UP000279236"/>
    </source>
</evidence>
<proteinExistence type="inferred from homology"/>
<dbReference type="OrthoDB" id="5593818at2759"/>
<dbReference type="Proteomes" id="UP000279236">
    <property type="component" value="Unassembled WGS sequence"/>
</dbReference>
<name>A0A427Y4V5_9TREE</name>
<dbReference type="InterPro" id="IPR019171">
    <property type="entry name" value="MIX23"/>
</dbReference>
<accession>A0A427Y4V5</accession>
<keyword evidence="4" id="KW-1185">Reference proteome</keyword>
<feature type="region of interest" description="Disordered" evidence="2">
    <location>
        <begin position="166"/>
        <end position="192"/>
    </location>
</feature>
<dbReference type="EMBL" id="RSCE01000002">
    <property type="protein sequence ID" value="RSH86102.1"/>
    <property type="molecule type" value="Genomic_DNA"/>
</dbReference>
<evidence type="ECO:0000256" key="2">
    <source>
        <dbReference type="SAM" id="MobiDB-lite"/>
    </source>
</evidence>
<dbReference type="GO" id="GO:0005758">
    <property type="term" value="C:mitochondrial intermembrane space"/>
    <property type="evidence" value="ECO:0007669"/>
    <property type="project" value="InterPro"/>
</dbReference>
<dbReference type="AlphaFoldDB" id="A0A427Y4V5"/>
<organism evidence="3 4">
    <name type="scientific">Apiotrichum porosum</name>
    <dbReference type="NCBI Taxonomy" id="105984"/>
    <lineage>
        <taxon>Eukaryota</taxon>
        <taxon>Fungi</taxon>
        <taxon>Dikarya</taxon>
        <taxon>Basidiomycota</taxon>
        <taxon>Agaricomycotina</taxon>
        <taxon>Tremellomycetes</taxon>
        <taxon>Trichosporonales</taxon>
        <taxon>Trichosporonaceae</taxon>
        <taxon>Apiotrichum</taxon>
    </lineage>
</organism>
<gene>
    <name evidence="3" type="ORF">EHS24_004324</name>
</gene>